<comment type="similarity">
    <text evidence="4">Belongs to the snurportin family.</text>
</comment>
<evidence type="ECO:0000259" key="11">
    <source>
        <dbReference type="Pfam" id="PF21974"/>
    </source>
</evidence>
<reference evidence="12" key="1">
    <citation type="submission" date="2019-03" db="EMBL/GenBank/DDBJ databases">
        <title>Improved annotation for the trematode Fasciola hepatica.</title>
        <authorList>
            <person name="Choi Y.-J."/>
            <person name="Martin J."/>
            <person name="Mitreva M."/>
        </authorList>
    </citation>
    <scope>NUCLEOTIDE SEQUENCE [LARGE SCALE GENOMIC DNA]</scope>
</reference>
<name>A0A4E0QVX1_FASHE</name>
<evidence type="ECO:0000313" key="12">
    <source>
        <dbReference type="EMBL" id="THD19535.1"/>
    </source>
</evidence>
<dbReference type="GO" id="GO:0003723">
    <property type="term" value="F:RNA binding"/>
    <property type="evidence" value="ECO:0007669"/>
    <property type="project" value="UniProtKB-KW"/>
</dbReference>
<dbReference type="SUPFAM" id="SSF56091">
    <property type="entry name" value="DNA ligase/mRNA capping enzyme, catalytic domain"/>
    <property type="match status" value="1"/>
</dbReference>
<evidence type="ECO:0000256" key="4">
    <source>
        <dbReference type="ARBA" id="ARBA00007540"/>
    </source>
</evidence>
<keyword evidence="9" id="KW-0539">Nucleus</keyword>
<evidence type="ECO:0000256" key="10">
    <source>
        <dbReference type="SAM" id="MobiDB-lite"/>
    </source>
</evidence>
<dbReference type="GO" id="GO:0005737">
    <property type="term" value="C:cytoplasm"/>
    <property type="evidence" value="ECO:0007669"/>
    <property type="project" value="UniProtKB-SubCell"/>
</dbReference>
<dbReference type="Proteomes" id="UP000230066">
    <property type="component" value="Unassembled WGS sequence"/>
</dbReference>
<dbReference type="Pfam" id="PF21974">
    <property type="entry name" value="SPN1_m3Gcap_bd"/>
    <property type="match status" value="1"/>
</dbReference>
<evidence type="ECO:0000256" key="2">
    <source>
        <dbReference type="ARBA" id="ARBA00004123"/>
    </source>
</evidence>
<dbReference type="PANTHER" id="PTHR13403">
    <property type="entry name" value="SNURPORTIN1 RNUT1 PROTEIN RNA, U TRANSPORTER 1"/>
    <property type="match status" value="1"/>
</dbReference>
<proteinExistence type="inferred from homology"/>
<keyword evidence="6" id="KW-0813">Transport</keyword>
<evidence type="ECO:0000313" key="13">
    <source>
        <dbReference type="Proteomes" id="UP000230066"/>
    </source>
</evidence>
<organism evidence="12 13">
    <name type="scientific">Fasciola hepatica</name>
    <name type="common">Liver fluke</name>
    <dbReference type="NCBI Taxonomy" id="6192"/>
    <lineage>
        <taxon>Eukaryota</taxon>
        <taxon>Metazoa</taxon>
        <taxon>Spiralia</taxon>
        <taxon>Lophotrochozoa</taxon>
        <taxon>Platyhelminthes</taxon>
        <taxon>Trematoda</taxon>
        <taxon>Digenea</taxon>
        <taxon>Plagiorchiida</taxon>
        <taxon>Echinostomata</taxon>
        <taxon>Echinostomatoidea</taxon>
        <taxon>Fasciolidae</taxon>
        <taxon>Fasciola</taxon>
    </lineage>
</organism>
<dbReference type="EMBL" id="JXXN02006183">
    <property type="protein sequence ID" value="THD19535.1"/>
    <property type="molecule type" value="Genomic_DNA"/>
</dbReference>
<evidence type="ECO:0000256" key="7">
    <source>
        <dbReference type="ARBA" id="ARBA00022490"/>
    </source>
</evidence>
<comment type="function">
    <text evidence="1">Functions as an U snRNP-specific nuclear import adapter. Involved in the trimethylguanosine (m3G)-cap-dependent nuclear import of U snRNPs. Binds specifically to the terminal m3G-cap U snRNAs.</text>
</comment>
<gene>
    <name evidence="12" type="ORF">D915_009358</name>
</gene>
<keyword evidence="7" id="KW-0963">Cytoplasm</keyword>
<comment type="subcellular location">
    <subcellularLocation>
        <location evidence="3">Cytoplasm</location>
    </subcellularLocation>
    <subcellularLocation>
        <location evidence="2">Nucleus</location>
    </subcellularLocation>
</comment>
<evidence type="ECO:0000256" key="3">
    <source>
        <dbReference type="ARBA" id="ARBA00004496"/>
    </source>
</evidence>
<dbReference type="GO" id="GO:0005634">
    <property type="term" value="C:nucleus"/>
    <property type="evidence" value="ECO:0007669"/>
    <property type="project" value="UniProtKB-SubCell"/>
</dbReference>
<dbReference type="InterPro" id="IPR047857">
    <property type="entry name" value="Snurportin1_C"/>
</dbReference>
<dbReference type="InterPro" id="IPR017336">
    <property type="entry name" value="Snurportin-1"/>
</dbReference>
<evidence type="ECO:0000256" key="9">
    <source>
        <dbReference type="ARBA" id="ARBA00023242"/>
    </source>
</evidence>
<evidence type="ECO:0000256" key="5">
    <source>
        <dbReference type="ARBA" id="ARBA00016034"/>
    </source>
</evidence>
<dbReference type="GO" id="GO:0061015">
    <property type="term" value="P:snRNA import into nucleus"/>
    <property type="evidence" value="ECO:0007669"/>
    <property type="project" value="InterPro"/>
</dbReference>
<feature type="domain" description="Snurportin-1 m3G cap-binding" evidence="11">
    <location>
        <begin position="40"/>
        <end position="203"/>
    </location>
</feature>
<keyword evidence="13" id="KW-1185">Reference proteome</keyword>
<protein>
    <recommendedName>
        <fullName evidence="5">Snurportin-1</fullName>
    </recommendedName>
</protein>
<dbReference type="PANTHER" id="PTHR13403:SF6">
    <property type="entry name" value="SNURPORTIN-1"/>
    <property type="match status" value="1"/>
</dbReference>
<dbReference type="Gene3D" id="3.30.470.30">
    <property type="entry name" value="DNA ligase/mRNA capping enzyme"/>
    <property type="match status" value="1"/>
</dbReference>
<sequence length="259" mass="30273">MKSNQKRFIDRRMTSRVKEVEAHGVNWCINNGIKMSIFVRNTFIPIIQGCTDVFSRTGRLLFHTKSQLPGGGLGQSEHHNSSYCTMLDCILCPSNEPKRNESSEEVLDLKVLDLIRFRTTGYTMLPFRERCDWLENYWREQIEANDHQDPVRFEVIRSHSCEMESMRRVLSEQPKFPLDGVLFYHTDVMYEPGPTPLVGWLKPYMIPEWFPQIKVHEAYLKDIPMEYTDYLNEIRQQETEKGNPPKCVPPDASVILPNS</sequence>
<comment type="caution">
    <text evidence="12">The sequence shown here is derived from an EMBL/GenBank/DDBJ whole genome shotgun (WGS) entry which is preliminary data.</text>
</comment>
<evidence type="ECO:0000256" key="1">
    <source>
        <dbReference type="ARBA" id="ARBA00003975"/>
    </source>
</evidence>
<feature type="region of interest" description="Disordered" evidence="10">
    <location>
        <begin position="238"/>
        <end position="259"/>
    </location>
</feature>
<keyword evidence="8" id="KW-0694">RNA-binding</keyword>
<dbReference type="AlphaFoldDB" id="A0A4E0QVX1"/>
<evidence type="ECO:0000256" key="6">
    <source>
        <dbReference type="ARBA" id="ARBA00022448"/>
    </source>
</evidence>
<accession>A0A4E0QVX1</accession>
<evidence type="ECO:0000256" key="8">
    <source>
        <dbReference type="ARBA" id="ARBA00022884"/>
    </source>
</evidence>